<sequence length="86" mass="9599">MMFNDGVDKVLRKRRKWDGPLMVVEVVEVVDVVEVVEVVLEEHLNGYQEKEDEVVSRVDAISLVDGVFDGAFGGDRDDNFSVGDSV</sequence>
<proteinExistence type="predicted"/>
<name>A0ABQ5GIY2_9ASTR</name>
<accession>A0ABQ5GIY2</accession>
<reference evidence="1" key="2">
    <citation type="submission" date="2022-01" db="EMBL/GenBank/DDBJ databases">
        <authorList>
            <person name="Yamashiro T."/>
            <person name="Shiraishi A."/>
            <person name="Satake H."/>
            <person name="Nakayama K."/>
        </authorList>
    </citation>
    <scope>NUCLEOTIDE SEQUENCE</scope>
</reference>
<organism evidence="1 2">
    <name type="scientific">Tanacetum coccineum</name>
    <dbReference type="NCBI Taxonomy" id="301880"/>
    <lineage>
        <taxon>Eukaryota</taxon>
        <taxon>Viridiplantae</taxon>
        <taxon>Streptophyta</taxon>
        <taxon>Embryophyta</taxon>
        <taxon>Tracheophyta</taxon>
        <taxon>Spermatophyta</taxon>
        <taxon>Magnoliopsida</taxon>
        <taxon>eudicotyledons</taxon>
        <taxon>Gunneridae</taxon>
        <taxon>Pentapetalae</taxon>
        <taxon>asterids</taxon>
        <taxon>campanulids</taxon>
        <taxon>Asterales</taxon>
        <taxon>Asteraceae</taxon>
        <taxon>Asteroideae</taxon>
        <taxon>Anthemideae</taxon>
        <taxon>Anthemidinae</taxon>
        <taxon>Tanacetum</taxon>
    </lineage>
</organism>
<comment type="caution">
    <text evidence="1">The sequence shown here is derived from an EMBL/GenBank/DDBJ whole genome shotgun (WGS) entry which is preliminary data.</text>
</comment>
<dbReference type="EMBL" id="BQNB010018504">
    <property type="protein sequence ID" value="GJT75139.1"/>
    <property type="molecule type" value="Genomic_DNA"/>
</dbReference>
<protein>
    <submittedName>
        <fullName evidence="1">Uncharacterized protein</fullName>
    </submittedName>
</protein>
<keyword evidence="2" id="KW-1185">Reference proteome</keyword>
<evidence type="ECO:0000313" key="1">
    <source>
        <dbReference type="EMBL" id="GJT75139.1"/>
    </source>
</evidence>
<gene>
    <name evidence="1" type="ORF">Tco_1041864</name>
</gene>
<dbReference type="Proteomes" id="UP001151760">
    <property type="component" value="Unassembled WGS sequence"/>
</dbReference>
<evidence type="ECO:0000313" key="2">
    <source>
        <dbReference type="Proteomes" id="UP001151760"/>
    </source>
</evidence>
<reference evidence="1" key="1">
    <citation type="journal article" date="2022" name="Int. J. Mol. Sci.">
        <title>Draft Genome of Tanacetum Coccineum: Genomic Comparison of Closely Related Tanacetum-Family Plants.</title>
        <authorList>
            <person name="Yamashiro T."/>
            <person name="Shiraishi A."/>
            <person name="Nakayama K."/>
            <person name="Satake H."/>
        </authorList>
    </citation>
    <scope>NUCLEOTIDE SEQUENCE</scope>
</reference>